<sequence>MGLRESKRIKFIKEKGVIAFLWNAIDNTSIATSIANLVLQRPRLVLSSSQCKTFKLAYKHFEENYRNIIVISPLFFMKNLKKHIEWLESEIFKSQYGSIENLENLSKSTIGATMMSPQKDSGMDEFTPPPPPHCVQAKRDNKSSGLEINPAYKDNYQFYPPLLQPESIDCSTIDPRIALELRLPPKVSYAFVFIRYGLSGGAALTDFLSHVGVVENTHNDIFRKIKGVYSYLCINHLWRREEKTYKKCFMF</sequence>
<organism evidence="1 2">
    <name type="scientific">Helicobacter bilis</name>
    <dbReference type="NCBI Taxonomy" id="37372"/>
    <lineage>
        <taxon>Bacteria</taxon>
        <taxon>Pseudomonadati</taxon>
        <taxon>Campylobacterota</taxon>
        <taxon>Epsilonproteobacteria</taxon>
        <taxon>Campylobacterales</taxon>
        <taxon>Helicobacteraceae</taxon>
        <taxon>Helicobacter</taxon>
    </lineage>
</organism>
<proteinExistence type="predicted"/>
<gene>
    <name evidence="1" type="ORF">LS79_006175</name>
</gene>
<dbReference type="RefSeq" id="WP_138196216.1">
    <property type="nucleotide sequence ID" value="NZ_JRPJ02000018.1"/>
</dbReference>
<accession>A0A4U8UBY0</accession>
<protein>
    <submittedName>
        <fullName evidence="1">Uncharacterized protein</fullName>
    </submittedName>
</protein>
<dbReference type="EMBL" id="JRPJ02000018">
    <property type="protein sequence ID" value="TLE10381.1"/>
    <property type="molecule type" value="Genomic_DNA"/>
</dbReference>
<evidence type="ECO:0000313" key="2">
    <source>
        <dbReference type="Proteomes" id="UP000029857"/>
    </source>
</evidence>
<comment type="caution">
    <text evidence="1">The sequence shown here is derived from an EMBL/GenBank/DDBJ whole genome shotgun (WGS) entry which is preliminary data.</text>
</comment>
<evidence type="ECO:0000313" key="1">
    <source>
        <dbReference type="EMBL" id="TLE10381.1"/>
    </source>
</evidence>
<name>A0A4U8UBY0_9HELI</name>
<dbReference type="Proteomes" id="UP000029857">
    <property type="component" value="Unassembled WGS sequence"/>
</dbReference>
<dbReference type="AlphaFoldDB" id="A0A4U8UBY0"/>
<reference evidence="1 2" key="1">
    <citation type="journal article" date="2014" name="Genome Announc.">
        <title>Draft genome sequences of eight enterohepatic helicobacter species isolated from both laboratory and wild rodents.</title>
        <authorList>
            <person name="Sheh A."/>
            <person name="Shen Z."/>
            <person name="Fox J.G."/>
        </authorList>
    </citation>
    <scope>NUCLEOTIDE SEQUENCE [LARGE SCALE GENOMIC DNA]</scope>
    <source>
        <strain evidence="1 2">ATCC 49320</strain>
    </source>
</reference>